<evidence type="ECO:0008006" key="5">
    <source>
        <dbReference type="Google" id="ProtNLM"/>
    </source>
</evidence>
<dbReference type="PANTHER" id="PTHR31836">
    <property type="match status" value="1"/>
</dbReference>
<protein>
    <recommendedName>
        <fullName evidence="5">RlpA-like protein double-psi beta-barrel domain-containing protein</fullName>
    </recommendedName>
</protein>
<sequence>MRTTIAIIFTLFLAFGAFLIDARKTQSGAAERRQANVVEKRNSYHGKATWFIPSLHGGSMGACWEYEADEEYVVAMNSVQYGEMTKKSGWCFKKVRIYHGNKHVDAIVKDACPECKYGDLDLTPPVFKALGDLDTGILQINWHEI</sequence>
<proteinExistence type="predicted"/>
<dbReference type="AlphaFoldDB" id="A0A8H7S9J6"/>
<keyword evidence="4" id="KW-1185">Reference proteome</keyword>
<evidence type="ECO:0000256" key="1">
    <source>
        <dbReference type="ARBA" id="ARBA00022729"/>
    </source>
</evidence>
<dbReference type="Proteomes" id="UP000646827">
    <property type="component" value="Unassembled WGS sequence"/>
</dbReference>
<feature type="signal peptide" evidence="2">
    <location>
        <begin position="1"/>
        <end position="22"/>
    </location>
</feature>
<dbReference type="SUPFAM" id="SSF50685">
    <property type="entry name" value="Barwin-like endoglucanases"/>
    <property type="match status" value="1"/>
</dbReference>
<feature type="chain" id="PRO_5034047795" description="RlpA-like protein double-psi beta-barrel domain-containing protein" evidence="2">
    <location>
        <begin position="23"/>
        <end position="145"/>
    </location>
</feature>
<comment type="caution">
    <text evidence="3">The sequence shown here is derived from an EMBL/GenBank/DDBJ whole genome shotgun (WGS) entry which is preliminary data.</text>
</comment>
<dbReference type="EMBL" id="JAEPRB010000049">
    <property type="protein sequence ID" value="KAG2224101.1"/>
    <property type="molecule type" value="Genomic_DNA"/>
</dbReference>
<dbReference type="PANTHER" id="PTHR31836:SF28">
    <property type="entry name" value="SRCR DOMAIN-CONTAINING PROTEIN-RELATED"/>
    <property type="match status" value="1"/>
</dbReference>
<evidence type="ECO:0000313" key="4">
    <source>
        <dbReference type="Proteomes" id="UP000646827"/>
    </source>
</evidence>
<dbReference type="InterPro" id="IPR036908">
    <property type="entry name" value="RlpA-like_sf"/>
</dbReference>
<accession>A0A8H7S9J6</accession>
<dbReference type="InterPro" id="IPR051477">
    <property type="entry name" value="Expansin_CellWall"/>
</dbReference>
<reference evidence="3 4" key="1">
    <citation type="submission" date="2020-12" db="EMBL/GenBank/DDBJ databases">
        <title>Metabolic potential, ecology and presence of endohyphal bacteria is reflected in genomic diversity of Mucoromycotina.</title>
        <authorList>
            <person name="Muszewska A."/>
            <person name="Okrasinska A."/>
            <person name="Steczkiewicz K."/>
            <person name="Drgas O."/>
            <person name="Orlowska M."/>
            <person name="Perlinska-Lenart U."/>
            <person name="Aleksandrzak-Piekarczyk T."/>
            <person name="Szatraj K."/>
            <person name="Zielenkiewicz U."/>
            <person name="Pilsyk S."/>
            <person name="Malc E."/>
            <person name="Mieczkowski P."/>
            <person name="Kruszewska J.S."/>
            <person name="Biernat P."/>
            <person name="Pawlowska J."/>
        </authorList>
    </citation>
    <scope>NUCLEOTIDE SEQUENCE [LARGE SCALE GENOMIC DNA]</scope>
    <source>
        <strain evidence="3 4">CBS 142.35</strain>
    </source>
</reference>
<dbReference type="Gene3D" id="2.40.40.10">
    <property type="entry name" value="RlpA-like domain"/>
    <property type="match status" value="1"/>
</dbReference>
<evidence type="ECO:0000256" key="2">
    <source>
        <dbReference type="SAM" id="SignalP"/>
    </source>
</evidence>
<dbReference type="OrthoDB" id="623670at2759"/>
<organism evidence="3 4">
    <name type="scientific">Circinella minor</name>
    <dbReference type="NCBI Taxonomy" id="1195481"/>
    <lineage>
        <taxon>Eukaryota</taxon>
        <taxon>Fungi</taxon>
        <taxon>Fungi incertae sedis</taxon>
        <taxon>Mucoromycota</taxon>
        <taxon>Mucoromycotina</taxon>
        <taxon>Mucoromycetes</taxon>
        <taxon>Mucorales</taxon>
        <taxon>Lichtheimiaceae</taxon>
        <taxon>Circinella</taxon>
    </lineage>
</organism>
<evidence type="ECO:0000313" key="3">
    <source>
        <dbReference type="EMBL" id="KAG2224101.1"/>
    </source>
</evidence>
<gene>
    <name evidence="3" type="ORF">INT45_004982</name>
</gene>
<keyword evidence="1 2" id="KW-0732">Signal</keyword>
<dbReference type="CDD" id="cd22191">
    <property type="entry name" value="DPBB_RlpA_EXP_N-like"/>
    <property type="match status" value="1"/>
</dbReference>
<name>A0A8H7S9J6_9FUNG</name>